<proteinExistence type="predicted"/>
<keyword evidence="1" id="KW-0175">Coiled coil</keyword>
<dbReference type="SMART" id="SM00260">
    <property type="entry name" value="CheW"/>
    <property type="match status" value="1"/>
</dbReference>
<dbReference type="PROSITE" id="PS50851">
    <property type="entry name" value="CHEW"/>
    <property type="match status" value="1"/>
</dbReference>
<dbReference type="InterPro" id="IPR039315">
    <property type="entry name" value="CheW"/>
</dbReference>
<dbReference type="GO" id="GO:0007165">
    <property type="term" value="P:signal transduction"/>
    <property type="evidence" value="ECO:0007669"/>
    <property type="project" value="InterPro"/>
</dbReference>
<dbReference type="InterPro" id="IPR036061">
    <property type="entry name" value="CheW-like_dom_sf"/>
</dbReference>
<dbReference type="Gene3D" id="2.30.30.40">
    <property type="entry name" value="SH3 Domains"/>
    <property type="match status" value="1"/>
</dbReference>
<dbReference type="RefSeq" id="WP_017263691.1">
    <property type="nucleotide sequence ID" value="NZ_CP019585.1"/>
</dbReference>
<gene>
    <name evidence="3" type="ORF">GHK45_27395</name>
</gene>
<accession>A0A6A7ZWP9</accession>
<dbReference type="PANTHER" id="PTHR22617">
    <property type="entry name" value="CHEMOTAXIS SENSOR HISTIDINE KINASE-RELATED"/>
    <property type="match status" value="1"/>
</dbReference>
<organism evidence="3">
    <name type="scientific">Rhizobium meliloti</name>
    <name type="common">Ensifer meliloti</name>
    <name type="synonym">Sinorhizobium meliloti</name>
    <dbReference type="NCBI Taxonomy" id="382"/>
    <lineage>
        <taxon>Bacteria</taxon>
        <taxon>Pseudomonadati</taxon>
        <taxon>Pseudomonadota</taxon>
        <taxon>Alphaproteobacteria</taxon>
        <taxon>Hyphomicrobiales</taxon>
        <taxon>Rhizobiaceae</taxon>
        <taxon>Sinorhizobium/Ensifer group</taxon>
        <taxon>Sinorhizobium</taxon>
    </lineage>
</organism>
<comment type="caution">
    <text evidence="3">The sequence shown here is derived from an EMBL/GenBank/DDBJ whole genome shotgun (WGS) entry which is preliminary data.</text>
</comment>
<dbReference type="EMBL" id="WISP01000180">
    <property type="protein sequence ID" value="MQW07333.1"/>
    <property type="molecule type" value="Genomic_DNA"/>
</dbReference>
<reference evidence="3" key="1">
    <citation type="journal article" date="2013" name="Genome Biol.">
        <title>Comparative genomics of the core and accessory genomes of 48 Sinorhizobium strains comprising five genospecies.</title>
        <authorList>
            <person name="Sugawara M."/>
            <person name="Epstein B."/>
            <person name="Badgley B.D."/>
            <person name="Unno T."/>
            <person name="Xu L."/>
            <person name="Reese J."/>
            <person name="Gyaneshwar P."/>
            <person name="Denny R."/>
            <person name="Mudge J."/>
            <person name="Bharti A.K."/>
            <person name="Farmer A.D."/>
            <person name="May G.D."/>
            <person name="Woodward J.E."/>
            <person name="Medigue C."/>
            <person name="Vallenet D."/>
            <person name="Lajus A."/>
            <person name="Rouy Z."/>
            <person name="Martinez-Vaz B."/>
            <person name="Tiffin P."/>
            <person name="Young N.D."/>
            <person name="Sadowsky M.J."/>
        </authorList>
    </citation>
    <scope>NUCLEOTIDE SEQUENCE</scope>
    <source>
        <strain evidence="3">M30</strain>
    </source>
</reference>
<evidence type="ECO:0000256" key="1">
    <source>
        <dbReference type="SAM" id="Coils"/>
    </source>
</evidence>
<feature type="coiled-coil region" evidence="1">
    <location>
        <begin position="18"/>
        <end position="45"/>
    </location>
</feature>
<sequence>MKTPSRPAARPLDWTAVRSRMAAAIEQTEALLEAAQQDSEAQYEQRSPRVAVDVSAGQSEEQAVGLVIFVLADRQFALEIRYVCEIVSRARVSPLPGMPPHACGVYDLRGQLLPVFDLRGPLDLPQEARIADDWAIVCGQERPEFLILSEAVPEISTLPLEEIRAAEPAPGKPWHWATTKIGAVILDGRRLLDDRRFFLEDEQITASDETERTEFHESPTSE</sequence>
<dbReference type="SUPFAM" id="SSF50341">
    <property type="entry name" value="CheW-like"/>
    <property type="match status" value="1"/>
</dbReference>
<name>A0A6A7ZWP9_RHIML</name>
<feature type="domain" description="CheW-like" evidence="2">
    <location>
        <begin position="63"/>
        <end position="211"/>
    </location>
</feature>
<evidence type="ECO:0000259" key="2">
    <source>
        <dbReference type="PROSITE" id="PS50851"/>
    </source>
</evidence>
<dbReference type="Pfam" id="PF01584">
    <property type="entry name" value="CheW"/>
    <property type="match status" value="1"/>
</dbReference>
<protein>
    <submittedName>
        <fullName evidence="3">Chemotaxis protein CheW</fullName>
    </submittedName>
</protein>
<dbReference type="Gene3D" id="2.40.50.180">
    <property type="entry name" value="CheA-289, Domain 4"/>
    <property type="match status" value="1"/>
</dbReference>
<dbReference type="PANTHER" id="PTHR22617:SF43">
    <property type="entry name" value="PROTEIN PILI"/>
    <property type="match status" value="1"/>
</dbReference>
<dbReference type="GO" id="GO:0006935">
    <property type="term" value="P:chemotaxis"/>
    <property type="evidence" value="ECO:0007669"/>
    <property type="project" value="InterPro"/>
</dbReference>
<dbReference type="InterPro" id="IPR002545">
    <property type="entry name" value="CheW-lke_dom"/>
</dbReference>
<dbReference type="AlphaFoldDB" id="A0A6A7ZWP9"/>
<dbReference type="GO" id="GO:0005829">
    <property type="term" value="C:cytosol"/>
    <property type="evidence" value="ECO:0007669"/>
    <property type="project" value="TreeGrafter"/>
</dbReference>
<evidence type="ECO:0000313" key="3">
    <source>
        <dbReference type="EMBL" id="MQW07333.1"/>
    </source>
</evidence>